<dbReference type="EMBL" id="JAZGQO010000007">
    <property type="protein sequence ID" value="KAK6183156.1"/>
    <property type="molecule type" value="Genomic_DNA"/>
</dbReference>
<proteinExistence type="predicted"/>
<reference evidence="3 4" key="1">
    <citation type="submission" date="2024-01" db="EMBL/GenBank/DDBJ databases">
        <title>The genome of the rayed Mediterranean limpet Patella caerulea (Linnaeus, 1758).</title>
        <authorList>
            <person name="Anh-Thu Weber A."/>
            <person name="Halstead-Nussloch G."/>
        </authorList>
    </citation>
    <scope>NUCLEOTIDE SEQUENCE [LARGE SCALE GENOMIC DNA]</scope>
    <source>
        <strain evidence="3">AATW-2023a</strain>
        <tissue evidence="3">Whole specimen</tissue>
    </source>
</reference>
<dbReference type="AlphaFoldDB" id="A0AAN8JUT7"/>
<dbReference type="PANTHER" id="PTHR46609:SF8">
    <property type="entry name" value="YQAJ VIRAL RECOMBINASE DOMAIN-CONTAINING PROTEIN"/>
    <property type="match status" value="1"/>
</dbReference>
<evidence type="ECO:0000256" key="1">
    <source>
        <dbReference type="PROSITE-ProRule" id="PRU00325"/>
    </source>
</evidence>
<dbReference type="CDD" id="cd22343">
    <property type="entry name" value="PDDEXK_lambda_exonuclease-like"/>
    <property type="match status" value="1"/>
</dbReference>
<sequence>MADFENNTYCDKTLSELKEILRVRKLKVAGKKKDLVERLIFDDRNSRKNEPAPEFHMCLPAMTDYTDVHADHLQNFPHVTEQRVLDFLQLSDQKLNEKIELLYAQRYLRYVRIAINDTTYITSNVWAEMKKSTSYKVDISIDRNAVIQQTQCECAVGQGPLAHCKHVGCVLFGLVNYCTSGSILTEVTCTQVLQRFHRSKPMKGSPLRTKNLSGVRGNVRPSIYDPRPGRLINSLKNEQNMRNMVLNRQGKSKWPVLQLYESANIRALAADHDYMELTMEDHFLRTEKVSCISKAEIYEIEQQTKSQSACDRWTVERCKRITSSNFGNICKATIKRDIDMLLRGLLQPVNLKTKQTMYGRQYESVAVESFESLTNTTTKSCGLFVSETHPMLAASPDRVIDGETLVEVKCPYSARNQLISELTVPYLMLTDGKLTLKKPHNYYYQIQGQLFCAGRRQCKFIVFSLTDLKIMDISFDHEFVMEMLNRLSSFYDLHFKNAILNKYLFNK</sequence>
<name>A0AAN8JUT7_PATCE</name>
<dbReference type="SUPFAM" id="SSF68906">
    <property type="entry name" value="SAP domain"/>
    <property type="match status" value="1"/>
</dbReference>
<dbReference type="PROSITE" id="PS50966">
    <property type="entry name" value="ZF_SWIM"/>
    <property type="match status" value="1"/>
</dbReference>
<dbReference type="SUPFAM" id="SSF52980">
    <property type="entry name" value="Restriction endonuclease-like"/>
    <property type="match status" value="1"/>
</dbReference>
<dbReference type="InterPro" id="IPR011335">
    <property type="entry name" value="Restrct_endonuc-II-like"/>
</dbReference>
<organism evidence="3 4">
    <name type="scientific">Patella caerulea</name>
    <name type="common">Rayed Mediterranean limpet</name>
    <dbReference type="NCBI Taxonomy" id="87958"/>
    <lineage>
        <taxon>Eukaryota</taxon>
        <taxon>Metazoa</taxon>
        <taxon>Spiralia</taxon>
        <taxon>Lophotrochozoa</taxon>
        <taxon>Mollusca</taxon>
        <taxon>Gastropoda</taxon>
        <taxon>Patellogastropoda</taxon>
        <taxon>Patelloidea</taxon>
        <taxon>Patellidae</taxon>
        <taxon>Patella</taxon>
    </lineage>
</organism>
<dbReference type="SMART" id="SM00513">
    <property type="entry name" value="SAP"/>
    <property type="match status" value="1"/>
</dbReference>
<dbReference type="GO" id="GO:0006281">
    <property type="term" value="P:DNA repair"/>
    <property type="evidence" value="ECO:0007669"/>
    <property type="project" value="UniProtKB-ARBA"/>
</dbReference>
<gene>
    <name evidence="3" type="ORF">SNE40_010687</name>
</gene>
<feature type="domain" description="SWIM-type" evidence="2">
    <location>
        <begin position="135"/>
        <end position="175"/>
    </location>
</feature>
<dbReference type="Proteomes" id="UP001347796">
    <property type="component" value="Unassembled WGS sequence"/>
</dbReference>
<dbReference type="InterPro" id="IPR007527">
    <property type="entry name" value="Znf_SWIM"/>
</dbReference>
<evidence type="ECO:0000259" key="2">
    <source>
        <dbReference type="PROSITE" id="PS50966"/>
    </source>
</evidence>
<protein>
    <recommendedName>
        <fullName evidence="2">SWIM-type domain-containing protein</fullName>
    </recommendedName>
</protein>
<comment type="caution">
    <text evidence="3">The sequence shown here is derived from an EMBL/GenBank/DDBJ whole genome shotgun (WGS) entry which is preliminary data.</text>
</comment>
<dbReference type="Pfam" id="PF02037">
    <property type="entry name" value="SAP"/>
    <property type="match status" value="1"/>
</dbReference>
<dbReference type="Pfam" id="PF09588">
    <property type="entry name" value="YqaJ"/>
    <property type="match status" value="1"/>
</dbReference>
<dbReference type="GO" id="GO:0008270">
    <property type="term" value="F:zinc ion binding"/>
    <property type="evidence" value="ECO:0007669"/>
    <property type="project" value="UniProtKB-KW"/>
</dbReference>
<keyword evidence="1" id="KW-0479">Metal-binding</keyword>
<keyword evidence="4" id="KW-1185">Reference proteome</keyword>
<dbReference type="Gene3D" id="3.90.320.10">
    <property type="match status" value="1"/>
</dbReference>
<dbReference type="InterPro" id="IPR036361">
    <property type="entry name" value="SAP_dom_sf"/>
</dbReference>
<accession>A0AAN8JUT7</accession>
<dbReference type="InterPro" id="IPR003034">
    <property type="entry name" value="SAP_dom"/>
</dbReference>
<keyword evidence="1" id="KW-0863">Zinc-finger</keyword>
<dbReference type="PANTHER" id="PTHR46609">
    <property type="entry name" value="EXONUCLEASE, PHAGE-TYPE/RECB, C-TERMINAL DOMAIN-CONTAINING PROTEIN"/>
    <property type="match status" value="1"/>
</dbReference>
<dbReference type="InterPro" id="IPR051703">
    <property type="entry name" value="NF-kappa-B_Signaling_Reg"/>
</dbReference>
<dbReference type="InterPro" id="IPR011604">
    <property type="entry name" value="PDDEXK-like_dom_sf"/>
</dbReference>
<evidence type="ECO:0000313" key="4">
    <source>
        <dbReference type="Proteomes" id="UP001347796"/>
    </source>
</evidence>
<dbReference type="InterPro" id="IPR019080">
    <property type="entry name" value="YqaJ_viral_recombinase"/>
</dbReference>
<keyword evidence="1" id="KW-0862">Zinc</keyword>
<evidence type="ECO:0000313" key="3">
    <source>
        <dbReference type="EMBL" id="KAK6183156.1"/>
    </source>
</evidence>
<dbReference type="Gene3D" id="1.10.720.30">
    <property type="entry name" value="SAP domain"/>
    <property type="match status" value="1"/>
</dbReference>